<feature type="signal peptide" evidence="1">
    <location>
        <begin position="1"/>
        <end position="23"/>
    </location>
</feature>
<evidence type="ECO:0000313" key="2">
    <source>
        <dbReference type="EMBL" id="MBB5955043.1"/>
    </source>
</evidence>
<evidence type="ECO:0000256" key="1">
    <source>
        <dbReference type="SAM" id="SignalP"/>
    </source>
</evidence>
<protein>
    <submittedName>
        <fullName evidence="2">Pimeloyl-ACP methyl ester carboxylesterase</fullName>
    </submittedName>
</protein>
<proteinExistence type="predicted"/>
<dbReference type="Gene3D" id="3.40.50.1820">
    <property type="entry name" value="alpha/beta hydrolase"/>
    <property type="match status" value="1"/>
</dbReference>
<dbReference type="AlphaFoldDB" id="A0A841CDK6"/>
<organism evidence="2 3">
    <name type="scientific">Saccharothrix tamanrassetensis</name>
    <dbReference type="NCBI Taxonomy" id="1051531"/>
    <lineage>
        <taxon>Bacteria</taxon>
        <taxon>Bacillati</taxon>
        <taxon>Actinomycetota</taxon>
        <taxon>Actinomycetes</taxon>
        <taxon>Pseudonocardiales</taxon>
        <taxon>Pseudonocardiaceae</taxon>
        <taxon>Saccharothrix</taxon>
    </lineage>
</organism>
<feature type="chain" id="PRO_5032322754" evidence="1">
    <location>
        <begin position="24"/>
        <end position="450"/>
    </location>
</feature>
<accession>A0A841CDK6</accession>
<comment type="caution">
    <text evidence="2">The sequence shown here is derived from an EMBL/GenBank/DDBJ whole genome shotgun (WGS) entry which is preliminary data.</text>
</comment>
<gene>
    <name evidence="2" type="ORF">FHS29_001613</name>
</gene>
<dbReference type="InterPro" id="IPR029058">
    <property type="entry name" value="AB_hydrolase_fold"/>
</dbReference>
<reference evidence="2 3" key="1">
    <citation type="submission" date="2020-08" db="EMBL/GenBank/DDBJ databases">
        <title>Genomic Encyclopedia of Type Strains, Phase III (KMG-III): the genomes of soil and plant-associated and newly described type strains.</title>
        <authorList>
            <person name="Whitman W."/>
        </authorList>
    </citation>
    <scope>NUCLEOTIDE SEQUENCE [LARGE SCALE GENOMIC DNA]</scope>
    <source>
        <strain evidence="2 3">CECT 8640</strain>
    </source>
</reference>
<evidence type="ECO:0000313" key="3">
    <source>
        <dbReference type="Proteomes" id="UP000547510"/>
    </source>
</evidence>
<name>A0A841CDK6_9PSEU</name>
<dbReference type="Proteomes" id="UP000547510">
    <property type="component" value="Unassembled WGS sequence"/>
</dbReference>
<dbReference type="EMBL" id="JACHJN010000002">
    <property type="protein sequence ID" value="MBB5955043.1"/>
    <property type="molecule type" value="Genomic_DNA"/>
</dbReference>
<sequence length="450" mass="48203">MKRLGVLLLVVCALLGLAVPASASVRRYEGEIGGAAYRVMVPSDWNGTLVLWSHGAYGAPPSRIALTDQPATEDYLLARGFALAGSQFRTTVGWSLEDGLRDQIALLDWFRRTVGTPRRTISAGESVGGATATVLAERNPRRFDGVLTLCGAVGGGASYWNSGLDVMFAVKTLLGVDIELVEVADPEANQAKAFQAIEAAGDDPVGRARIALAGALGDLPGWFDPTAPRPTGLVDQLHWTRVWAQHFRTGAVGVGRADLERWAGGNPSWNIGVDYRRVLERSSEKSLVRQAYAAAGLDLDADLARLAGAPRVTADPSAVAYLARTSLPIGVNPWPVVTVHNVADGLLPISNQTAYRDRVHRESDLRQYPVDRAGHCRFTASEEITAFGTLFDRLADGAWPATDPATLNTAASAFGPDKQVVRNPLTGEDAVVRPAFSDHRPGPYPRPLPF</sequence>
<dbReference type="RefSeq" id="WP_184689643.1">
    <property type="nucleotide sequence ID" value="NZ_JACHJN010000002.1"/>
</dbReference>
<keyword evidence="3" id="KW-1185">Reference proteome</keyword>
<keyword evidence="1" id="KW-0732">Signal</keyword>
<dbReference type="SUPFAM" id="SSF53474">
    <property type="entry name" value="alpha/beta-Hydrolases"/>
    <property type="match status" value="1"/>
</dbReference>